<dbReference type="RefSeq" id="WP_047132925.1">
    <property type="nucleotide sequence ID" value="NZ_CP015114.1"/>
</dbReference>
<proteinExistence type="inferred from homology"/>
<dbReference type="AlphaFoldDB" id="A0A143PAB0"/>
<evidence type="ECO:0000313" key="5">
    <source>
        <dbReference type="Proteomes" id="UP000595942"/>
    </source>
</evidence>
<evidence type="ECO:0000313" key="2">
    <source>
        <dbReference type="EMBL" id="QQS82995.1"/>
    </source>
</evidence>
<accession>A0A143PAB0</accession>
<dbReference type="PANTHER" id="PTHR30345">
    <property type="entry name" value="RIBOSE-5-PHOSPHATE ISOMERASE B"/>
    <property type="match status" value="1"/>
</dbReference>
<comment type="similarity">
    <text evidence="1">Belongs to the LacAB/RpiB family.</text>
</comment>
<dbReference type="NCBIfam" id="TIGR00689">
    <property type="entry name" value="rpiB_lacA_lacB"/>
    <property type="match status" value="1"/>
</dbReference>
<evidence type="ECO:0000256" key="1">
    <source>
        <dbReference type="ARBA" id="ARBA00008754"/>
    </source>
</evidence>
<dbReference type="EMBL" id="RQTE01000068">
    <property type="protein sequence ID" value="RZI03271.1"/>
    <property type="molecule type" value="Genomic_DNA"/>
</dbReference>
<keyword evidence="5" id="KW-1185">Reference proteome</keyword>
<dbReference type="GeneID" id="93727082"/>
<dbReference type="SUPFAM" id="SSF89623">
    <property type="entry name" value="Ribose/Galactose isomerase RpiB/AlsB"/>
    <property type="match status" value="1"/>
</dbReference>
<evidence type="ECO:0000313" key="4">
    <source>
        <dbReference type="Proteomes" id="UP000293854"/>
    </source>
</evidence>
<reference evidence="3 4" key="1">
    <citation type="submission" date="2018-11" db="EMBL/GenBank/DDBJ databases">
        <title>Genomic profiling of Staphylococcus species from a Poultry farm system in KwaZulu-Natal, South Africa.</title>
        <authorList>
            <person name="Amoako D.G."/>
            <person name="Somboro A.M."/>
            <person name="Abia A.L.K."/>
            <person name="Bester L.A."/>
            <person name="Essack S.Y."/>
        </authorList>
    </citation>
    <scope>NUCLEOTIDE SEQUENCE [LARGE SCALE GENOMIC DNA]</scope>
    <source>
        <strain evidence="3 4">SA11</strain>
    </source>
</reference>
<dbReference type="GO" id="GO:0019316">
    <property type="term" value="P:D-allose catabolic process"/>
    <property type="evidence" value="ECO:0007669"/>
    <property type="project" value="TreeGrafter"/>
</dbReference>
<sequence length="143" mass="15793">MSIVIHSDAQSQELKDFILKSLADADYEIEDLSVNSSAKTVDEITFEVTKYVQEHEGTKAIIIDKYGIAPFILANKQKNIIAATVSDEQSAKMTHRHNNTNVIVLGSEVVGKLNALNCVKAFLKAGYDAGRHQIRIDMLNSLC</sequence>
<dbReference type="Gene3D" id="3.40.1400.10">
    <property type="entry name" value="Sugar-phosphate isomerase, RpiB/LacA/LacB"/>
    <property type="match status" value="1"/>
</dbReference>
<dbReference type="GO" id="GO:0009052">
    <property type="term" value="P:pentose-phosphate shunt, non-oxidative branch"/>
    <property type="evidence" value="ECO:0007669"/>
    <property type="project" value="TreeGrafter"/>
</dbReference>
<dbReference type="EMBL" id="CP068073">
    <property type="protein sequence ID" value="QQS82995.1"/>
    <property type="molecule type" value="Genomic_DNA"/>
</dbReference>
<protein>
    <submittedName>
        <fullName evidence="3">RpiB/LacA/LacB family sugar-phosphate isomerase</fullName>
    </submittedName>
</protein>
<dbReference type="InterPro" id="IPR003500">
    <property type="entry name" value="RpiB_LacA_LacB"/>
</dbReference>
<dbReference type="Proteomes" id="UP000293854">
    <property type="component" value="Unassembled WGS sequence"/>
</dbReference>
<name>A0A143PAB0_9STAP</name>
<dbReference type="GO" id="GO:0004751">
    <property type="term" value="F:ribose-5-phosphate isomerase activity"/>
    <property type="evidence" value="ECO:0007669"/>
    <property type="project" value="TreeGrafter"/>
</dbReference>
<gene>
    <name evidence="3" type="ORF">EIG99_03860</name>
    <name evidence="2" type="ORF">I6J05_01365</name>
</gene>
<evidence type="ECO:0000313" key="3">
    <source>
        <dbReference type="EMBL" id="RZI03271.1"/>
    </source>
</evidence>
<reference evidence="2 5" key="2">
    <citation type="submission" date="2021-01" db="EMBL/GenBank/DDBJ databases">
        <title>FDA dAtabase for Regulatory Grade micrObial Sequences (FDA-ARGOS): Supporting development and validation of Infectious Disease Dx tests.</title>
        <authorList>
            <person name="Sproer C."/>
            <person name="Gronow S."/>
            <person name="Severitt S."/>
            <person name="Schroder I."/>
            <person name="Tallon L."/>
            <person name="Sadzewicz L."/>
            <person name="Zhao X."/>
            <person name="Boylan J."/>
            <person name="Ott S."/>
            <person name="Bowen H."/>
            <person name="Vavikolanu K."/>
            <person name="Mehta A."/>
            <person name="Aluvathingal J."/>
            <person name="Nadendla S."/>
            <person name="Lowell S."/>
            <person name="Myers T."/>
            <person name="Yan Y."/>
            <person name="Sichtig H."/>
        </authorList>
    </citation>
    <scope>NUCLEOTIDE SEQUENCE [LARGE SCALE GENOMIC DNA]</scope>
    <source>
        <strain evidence="2 5">FDAARGOS_1148</strain>
    </source>
</reference>
<dbReference type="Pfam" id="PF02502">
    <property type="entry name" value="LacAB_rpiB"/>
    <property type="match status" value="1"/>
</dbReference>
<dbReference type="KEGG" id="scv:A4G25_04325"/>
<dbReference type="PANTHER" id="PTHR30345:SF5">
    <property type="entry name" value="GALACTOSE-6-PHOSPHATE ISOMERASE SUBUNIT LACA"/>
    <property type="match status" value="1"/>
</dbReference>
<organism evidence="3 4">
    <name type="scientific">Staphylococcus condimenti</name>
    <dbReference type="NCBI Taxonomy" id="70255"/>
    <lineage>
        <taxon>Bacteria</taxon>
        <taxon>Bacillati</taxon>
        <taxon>Bacillota</taxon>
        <taxon>Bacilli</taxon>
        <taxon>Bacillales</taxon>
        <taxon>Staphylococcaceae</taxon>
        <taxon>Staphylococcus</taxon>
    </lineage>
</organism>
<dbReference type="InterPro" id="IPR036569">
    <property type="entry name" value="RpiB_LacA_LacB_sf"/>
</dbReference>
<keyword evidence="3" id="KW-0413">Isomerase</keyword>
<dbReference type="Proteomes" id="UP000595942">
    <property type="component" value="Chromosome"/>
</dbReference>
<dbReference type="OrthoDB" id="1778624at2"/>
<dbReference type="PIRSF" id="PIRSF005384">
    <property type="entry name" value="RpiB_LacA_B"/>
    <property type="match status" value="1"/>
</dbReference>